<feature type="repeat" description="WD" evidence="3">
    <location>
        <begin position="375"/>
        <end position="416"/>
    </location>
</feature>
<dbReference type="GO" id="GO:1990234">
    <property type="term" value="C:transferase complex"/>
    <property type="evidence" value="ECO:0007669"/>
    <property type="project" value="UniProtKB-ARBA"/>
</dbReference>
<dbReference type="EMBL" id="ASPP01006396">
    <property type="protein sequence ID" value="ETO28901.1"/>
    <property type="molecule type" value="Genomic_DNA"/>
</dbReference>
<dbReference type="InterPro" id="IPR019775">
    <property type="entry name" value="WD40_repeat_CS"/>
</dbReference>
<accession>X6NSF1</accession>
<dbReference type="InterPro" id="IPR036322">
    <property type="entry name" value="WD40_repeat_dom_sf"/>
</dbReference>
<dbReference type="SUPFAM" id="SSF50978">
    <property type="entry name" value="WD40 repeat-like"/>
    <property type="match status" value="1"/>
</dbReference>
<dbReference type="InterPro" id="IPR020472">
    <property type="entry name" value="WD40_PAC1"/>
</dbReference>
<dbReference type="Gene3D" id="2.130.10.10">
    <property type="entry name" value="YVTN repeat-like/Quinoprotein amine dehydrogenase"/>
    <property type="match status" value="4"/>
</dbReference>
<proteinExistence type="predicted"/>
<protein>
    <submittedName>
        <fullName evidence="4">G-protein beta WD-40 repeats containing protein</fullName>
    </submittedName>
</protein>
<feature type="repeat" description="WD" evidence="3">
    <location>
        <begin position="333"/>
        <end position="374"/>
    </location>
</feature>
<dbReference type="Pfam" id="PF00400">
    <property type="entry name" value="WD40"/>
    <property type="match status" value="7"/>
</dbReference>
<feature type="repeat" description="WD" evidence="3">
    <location>
        <begin position="249"/>
        <end position="290"/>
    </location>
</feature>
<evidence type="ECO:0000313" key="5">
    <source>
        <dbReference type="Proteomes" id="UP000023152"/>
    </source>
</evidence>
<dbReference type="SMART" id="SM00320">
    <property type="entry name" value="WD40"/>
    <property type="match status" value="7"/>
</dbReference>
<dbReference type="PROSITE" id="PS50082">
    <property type="entry name" value="WD_REPEATS_2"/>
    <property type="match status" value="7"/>
</dbReference>
<dbReference type="PANTHER" id="PTHR22847">
    <property type="entry name" value="WD40 REPEAT PROTEIN"/>
    <property type="match status" value="1"/>
</dbReference>
<dbReference type="InterPro" id="IPR015943">
    <property type="entry name" value="WD40/YVTN_repeat-like_dom_sf"/>
</dbReference>
<dbReference type="CDD" id="cd00200">
    <property type="entry name" value="WD40"/>
    <property type="match status" value="1"/>
</dbReference>
<keyword evidence="1 3" id="KW-0853">WD repeat</keyword>
<keyword evidence="2" id="KW-0677">Repeat</keyword>
<feature type="repeat" description="WD" evidence="3">
    <location>
        <begin position="417"/>
        <end position="458"/>
    </location>
</feature>
<dbReference type="OrthoDB" id="674604at2759"/>
<dbReference type="Proteomes" id="UP000023152">
    <property type="component" value="Unassembled WGS sequence"/>
</dbReference>
<organism evidence="4 5">
    <name type="scientific">Reticulomyxa filosa</name>
    <dbReference type="NCBI Taxonomy" id="46433"/>
    <lineage>
        <taxon>Eukaryota</taxon>
        <taxon>Sar</taxon>
        <taxon>Rhizaria</taxon>
        <taxon>Retaria</taxon>
        <taxon>Foraminifera</taxon>
        <taxon>Monothalamids</taxon>
        <taxon>Reticulomyxidae</taxon>
        <taxon>Reticulomyxa</taxon>
    </lineage>
</organism>
<comment type="caution">
    <text evidence="4">The sequence shown here is derived from an EMBL/GenBank/DDBJ whole genome shotgun (WGS) entry which is preliminary data.</text>
</comment>
<evidence type="ECO:0000256" key="3">
    <source>
        <dbReference type="PROSITE-ProRule" id="PRU00221"/>
    </source>
</evidence>
<dbReference type="PRINTS" id="PR00320">
    <property type="entry name" value="GPROTEINBRPT"/>
</dbReference>
<evidence type="ECO:0000256" key="1">
    <source>
        <dbReference type="ARBA" id="ARBA00022574"/>
    </source>
</evidence>
<reference evidence="4 5" key="1">
    <citation type="journal article" date="2013" name="Curr. Biol.">
        <title>The Genome of the Foraminiferan Reticulomyxa filosa.</title>
        <authorList>
            <person name="Glockner G."/>
            <person name="Hulsmann N."/>
            <person name="Schleicher M."/>
            <person name="Noegel A.A."/>
            <person name="Eichinger L."/>
            <person name="Gallinger C."/>
            <person name="Pawlowski J."/>
            <person name="Sierra R."/>
            <person name="Euteneuer U."/>
            <person name="Pillet L."/>
            <person name="Moustafa A."/>
            <person name="Platzer M."/>
            <person name="Groth M."/>
            <person name="Szafranski K."/>
            <person name="Schliwa M."/>
        </authorList>
    </citation>
    <scope>NUCLEOTIDE SEQUENCE [LARGE SCALE GENOMIC DNA]</scope>
</reference>
<feature type="repeat" description="WD" evidence="3">
    <location>
        <begin position="459"/>
        <end position="500"/>
    </location>
</feature>
<dbReference type="PROSITE" id="PS00678">
    <property type="entry name" value="WD_REPEATS_1"/>
    <property type="match status" value="5"/>
</dbReference>
<gene>
    <name evidence="4" type="ORF">RFI_08227</name>
</gene>
<dbReference type="PROSITE" id="PS50294">
    <property type="entry name" value="WD_REPEATS_REGION"/>
    <property type="match status" value="7"/>
</dbReference>
<name>X6NSF1_RETFI</name>
<evidence type="ECO:0000256" key="2">
    <source>
        <dbReference type="ARBA" id="ARBA00022737"/>
    </source>
</evidence>
<keyword evidence="5" id="KW-1185">Reference proteome</keyword>
<dbReference type="InterPro" id="IPR001680">
    <property type="entry name" value="WD40_rpt"/>
</dbReference>
<sequence>MKKNHVHRNFRNQMQSESKNKVNVYLFYNYFFNYSGSEKLAQFASLEHRLNDHSMYQFVTKSDNNTIERTKAINMKYICKKIYRKAVVSNIGLIEANEQRHNAYVDTSFAMGLVIGADSKYIHSDIQCKRLCGGMNSIKVVKKNQRIKPELIQLTKEEIQVIVGNWLRNVCIYWGWINEFNHMIAKYVLQKCIFSVDEKYFEQIQSFQIHACSVNWAEFSPDESSILACYGDGVIRLWDMKSAKVLKTFERHSSDVYRAKFSPDGGIIVSCSSDKTIRLWNASSGELMNIFEGHSNSVTDVMFSLDGRTIFSCSEDKTIRAWDIESGQPKKVLYGHSDSVIGLKLSPDGSHILSFSYDRTIRIWDVNTLNVVKNLRGHSGSVGDAQYSPDGLTLVSCSSDSTIRIWNVKTGKTKMELEGHEDDVNRVQFSPNGLTIISSSSDSTLRLWDLTSGKELHKFEGHSDGVNGAHFSPDGHCVISYSDDNTIRLWNIYSGEEIQTLAQHLIPSCHTHLMEQFGYGDNMEAIVQHKNKKQINL</sequence>
<feature type="repeat" description="WD" evidence="3">
    <location>
        <begin position="207"/>
        <end position="248"/>
    </location>
</feature>
<feature type="repeat" description="WD" evidence="3">
    <location>
        <begin position="291"/>
        <end position="332"/>
    </location>
</feature>
<dbReference type="OMA" id="LNESMAY"/>
<dbReference type="PANTHER" id="PTHR22847:SF637">
    <property type="entry name" value="WD REPEAT DOMAIN 5B"/>
    <property type="match status" value="1"/>
</dbReference>
<evidence type="ECO:0000313" key="4">
    <source>
        <dbReference type="EMBL" id="ETO28901.1"/>
    </source>
</evidence>
<dbReference type="AlphaFoldDB" id="X6NSF1"/>